<evidence type="ECO:0000313" key="13">
    <source>
        <dbReference type="Proteomes" id="UP000492821"/>
    </source>
</evidence>
<comment type="subcellular location">
    <subcellularLocation>
        <location evidence="2">Cytoplasm</location>
    </subcellularLocation>
</comment>
<feature type="region of interest" description="Disordered" evidence="11">
    <location>
        <begin position="382"/>
        <end position="409"/>
    </location>
</feature>
<evidence type="ECO:0000256" key="3">
    <source>
        <dbReference type="ARBA" id="ARBA00005279"/>
    </source>
</evidence>
<evidence type="ECO:0000256" key="9">
    <source>
        <dbReference type="ARBA" id="ARBA00047661"/>
    </source>
</evidence>
<dbReference type="GO" id="GO:0030145">
    <property type="term" value="F:manganese ion binding"/>
    <property type="evidence" value="ECO:0007669"/>
    <property type="project" value="InterPro"/>
</dbReference>
<dbReference type="GO" id="GO:0003723">
    <property type="term" value="F:RNA binding"/>
    <property type="evidence" value="ECO:0007669"/>
    <property type="project" value="UniProtKB-KW"/>
</dbReference>
<organism evidence="13 14">
    <name type="scientific">Panagrellus redivivus</name>
    <name type="common">Microworm</name>
    <dbReference type="NCBI Taxonomy" id="6233"/>
    <lineage>
        <taxon>Eukaryota</taxon>
        <taxon>Metazoa</taxon>
        <taxon>Ecdysozoa</taxon>
        <taxon>Nematoda</taxon>
        <taxon>Chromadorea</taxon>
        <taxon>Rhabditida</taxon>
        <taxon>Tylenchina</taxon>
        <taxon>Panagrolaimomorpha</taxon>
        <taxon>Panagrolaimoidea</taxon>
        <taxon>Panagrolaimidae</taxon>
        <taxon>Panagrellus</taxon>
    </lineage>
</organism>
<evidence type="ECO:0000256" key="5">
    <source>
        <dbReference type="ARBA" id="ARBA00022723"/>
    </source>
</evidence>
<dbReference type="CDD" id="cd03672">
    <property type="entry name" value="NUDIX_Dcp2p_Nudt20"/>
    <property type="match status" value="1"/>
</dbReference>
<dbReference type="SUPFAM" id="SSF140586">
    <property type="entry name" value="Dcp2 domain-like"/>
    <property type="match status" value="1"/>
</dbReference>
<dbReference type="InterPro" id="IPR015797">
    <property type="entry name" value="NUDIX_hydrolase-like_dom_sf"/>
</dbReference>
<dbReference type="InterPro" id="IPR036189">
    <property type="entry name" value="DCP2_BoxA_sf"/>
</dbReference>
<evidence type="ECO:0000256" key="10">
    <source>
        <dbReference type="ARBA" id="ARBA00078183"/>
    </source>
</evidence>
<keyword evidence="7" id="KW-0694">RNA-binding</keyword>
<dbReference type="PROSITE" id="PS00893">
    <property type="entry name" value="NUDIX_BOX"/>
    <property type="match status" value="1"/>
</dbReference>
<dbReference type="PROSITE" id="PS51462">
    <property type="entry name" value="NUDIX"/>
    <property type="match status" value="1"/>
</dbReference>
<dbReference type="AlphaFoldDB" id="A0A7E4UNV6"/>
<comment type="catalytic activity">
    <reaction evidence="9">
        <text>a 5'-end (N(7)-methyl 5'-triphosphoguanosine)-ribonucleoside in mRNA + H2O = N(7)-methyl-GDP + a 5'-end phospho-ribonucleoside in mRNA + 2 H(+)</text>
        <dbReference type="Rhea" id="RHEA:67484"/>
        <dbReference type="Rhea" id="RHEA-COMP:15692"/>
        <dbReference type="Rhea" id="RHEA-COMP:17167"/>
        <dbReference type="ChEBI" id="CHEBI:15377"/>
        <dbReference type="ChEBI" id="CHEBI:15378"/>
        <dbReference type="ChEBI" id="CHEBI:63714"/>
        <dbReference type="ChEBI" id="CHEBI:138282"/>
        <dbReference type="ChEBI" id="CHEBI:156461"/>
        <dbReference type="EC" id="3.6.1.62"/>
    </reaction>
    <physiologicalReaction direction="left-to-right" evidence="9">
        <dbReference type="Rhea" id="RHEA:67485"/>
    </physiologicalReaction>
</comment>
<keyword evidence="8" id="KW-0464">Manganese</keyword>
<dbReference type="PANTHER" id="PTHR23114:SF17">
    <property type="entry name" value="M7GPPPN-MRNA HYDROLASE"/>
    <property type="match status" value="1"/>
</dbReference>
<dbReference type="InterPro" id="IPR007722">
    <property type="entry name" value="DCP2_BoxA"/>
</dbReference>
<reference evidence="13" key="1">
    <citation type="journal article" date="2013" name="Genetics">
        <title>The draft genome and transcriptome of Panagrellus redivivus are shaped by the harsh demands of a free-living lifestyle.</title>
        <authorList>
            <person name="Srinivasan J."/>
            <person name="Dillman A.R."/>
            <person name="Macchietto M.G."/>
            <person name="Heikkinen L."/>
            <person name="Lakso M."/>
            <person name="Fracchia K.M."/>
            <person name="Antoshechkin I."/>
            <person name="Mortazavi A."/>
            <person name="Wong G."/>
            <person name="Sternberg P.W."/>
        </authorList>
    </citation>
    <scope>NUCLEOTIDE SEQUENCE [LARGE SCALE GENOMIC DNA]</scope>
    <source>
        <strain evidence="13">MT8872</strain>
    </source>
</reference>
<dbReference type="InterPro" id="IPR020084">
    <property type="entry name" value="NUDIX_hydrolase_CS"/>
</dbReference>
<feature type="domain" description="Nudix hydrolase" evidence="12">
    <location>
        <begin position="119"/>
        <end position="251"/>
    </location>
</feature>
<evidence type="ECO:0000259" key="12">
    <source>
        <dbReference type="PROSITE" id="PS51462"/>
    </source>
</evidence>
<reference evidence="14" key="2">
    <citation type="submission" date="2020-10" db="UniProtKB">
        <authorList>
            <consortium name="WormBaseParasite"/>
        </authorList>
    </citation>
    <scope>IDENTIFICATION</scope>
</reference>
<proteinExistence type="inferred from homology"/>
<evidence type="ECO:0000256" key="1">
    <source>
        <dbReference type="ARBA" id="ARBA00001936"/>
    </source>
</evidence>
<feature type="region of interest" description="Disordered" evidence="11">
    <location>
        <begin position="592"/>
        <end position="614"/>
    </location>
</feature>
<evidence type="ECO:0000256" key="11">
    <source>
        <dbReference type="SAM" id="MobiDB-lite"/>
    </source>
</evidence>
<feature type="compositionally biased region" description="Polar residues" evidence="11">
    <location>
        <begin position="524"/>
        <end position="548"/>
    </location>
</feature>
<sequence length="729" mass="80936">MGKQRARKNIIVRPPHVIPDVHNEVVIPKEILDDICSRFVMSLPDELKRDNIRVCFEVELAFWFFLDNYCDPSVSNVTNKQHRRDFASFCRAMFEHVDFLRPKLPHLSQILNEFRTYKSSIPVMGAIILDRTLNYVLAVQGYYSPKGSWGFPKGKMNEKESPAKCAIREVKEEIGFDISSRLDPRLRLRRTVNLTPTTLYIITDVDIDTKFQPETECEIRQIQWCSLWDLPTTRTDRESAAKFSARPSSFFTIAPFIENVQEFARYEQFVRRQQAHGIYNYLPSADYFEFFTSNKTPVRSNVPSESLRSRIATPSIDPRPSSAASSGAMNFTGESFMKLFQAPTPSSFAPGLPPSGSNQLLPQEPPHDLELTILMYSIPGREIDEPSPVGSSEPLSAEVPTSAEVDNTNDSDAVSVSTNVQNSIHNNNQPDENKNMPAQTIANSTYETMLKLNQTEELCFSTSESVLRTPAETRIFPEHGPLPPASATSGLDSTAEDIQLTPRSTRSSGFRRSFPSRTKKQDGTKLSLSMPTDTTNSANQIEASQGPVTPQRLFDQGISINVLELLASVATTDHSAFPAVPESAPYATDLSVDSESVAAPHRPHSSSAEPQNELGFVPVSPARAPSALRVGSQVVSETSAFTLVKPTPTTVSNSSSSTLFNPTPINIANFLRLSTDAHTTNNHHSYSLSSNDPPRLEMPAAWTNFKLNTDRLIQAYDHSILEGLEGTLI</sequence>
<evidence type="ECO:0000256" key="2">
    <source>
        <dbReference type="ARBA" id="ARBA00004496"/>
    </source>
</evidence>
<keyword evidence="6" id="KW-0378">Hydrolase</keyword>
<dbReference type="InterPro" id="IPR044099">
    <property type="entry name" value="Dcp2_NUDIX"/>
</dbReference>
<dbReference type="InterPro" id="IPR000086">
    <property type="entry name" value="NUDIX_hydrolase_dom"/>
</dbReference>
<protein>
    <recommendedName>
        <fullName evidence="10">mRNA-decapping enzyme 2</fullName>
    </recommendedName>
</protein>
<dbReference type="Gene3D" id="1.10.10.1050">
    <property type="entry name" value="Dcp2, box A domain"/>
    <property type="match status" value="1"/>
</dbReference>
<name>A0A7E4UNV6_PANRE</name>
<dbReference type="FunFam" id="3.90.79.10:FF:000003">
    <property type="entry name" value="M7GpppN-mRNA hydrolase isoform 2"/>
    <property type="match status" value="1"/>
</dbReference>
<comment type="similarity">
    <text evidence="3">Belongs to the Nudix hydrolase family. DCP2 subfamily.</text>
</comment>
<evidence type="ECO:0000256" key="4">
    <source>
        <dbReference type="ARBA" id="ARBA00022490"/>
    </source>
</evidence>
<dbReference type="GO" id="GO:0000932">
    <property type="term" value="C:P-body"/>
    <property type="evidence" value="ECO:0007669"/>
    <property type="project" value="TreeGrafter"/>
</dbReference>
<keyword evidence="5" id="KW-0479">Metal-binding</keyword>
<dbReference type="SUPFAM" id="SSF55811">
    <property type="entry name" value="Nudix"/>
    <property type="match status" value="1"/>
</dbReference>
<dbReference type="WBParaSite" id="Pan_g110.t2">
    <property type="protein sequence ID" value="Pan_g110.t2"/>
    <property type="gene ID" value="Pan_g110"/>
</dbReference>
<accession>A0A7E4UNV6</accession>
<feature type="region of interest" description="Disordered" evidence="11">
    <location>
        <begin position="498"/>
        <end position="548"/>
    </location>
</feature>
<dbReference type="Gene3D" id="3.90.79.10">
    <property type="entry name" value="Nucleoside Triphosphate Pyrophosphohydrolase"/>
    <property type="match status" value="1"/>
</dbReference>
<feature type="compositionally biased region" description="Low complexity" evidence="11">
    <location>
        <begin position="501"/>
        <end position="516"/>
    </location>
</feature>
<evidence type="ECO:0000256" key="8">
    <source>
        <dbReference type="ARBA" id="ARBA00023211"/>
    </source>
</evidence>
<evidence type="ECO:0000256" key="7">
    <source>
        <dbReference type="ARBA" id="ARBA00022884"/>
    </source>
</evidence>
<dbReference type="GO" id="GO:0140933">
    <property type="term" value="F:5'-(N(7)-methylguanosine 5'-triphospho)-[mRNA] hydrolase activity"/>
    <property type="evidence" value="ECO:0007669"/>
    <property type="project" value="UniProtKB-EC"/>
</dbReference>
<dbReference type="Pfam" id="PF00293">
    <property type="entry name" value="NUDIX"/>
    <property type="match status" value="1"/>
</dbReference>
<dbReference type="GO" id="GO:0000184">
    <property type="term" value="P:nuclear-transcribed mRNA catabolic process, nonsense-mediated decay"/>
    <property type="evidence" value="ECO:0007669"/>
    <property type="project" value="InterPro"/>
</dbReference>
<keyword evidence="4" id="KW-0963">Cytoplasm</keyword>
<dbReference type="Pfam" id="PF05026">
    <property type="entry name" value="DCP2"/>
    <property type="match status" value="1"/>
</dbReference>
<comment type="cofactor">
    <cofactor evidence="1">
        <name>Mn(2+)</name>
        <dbReference type="ChEBI" id="CHEBI:29035"/>
    </cofactor>
</comment>
<dbReference type="GO" id="GO:0000290">
    <property type="term" value="P:deadenylation-dependent decapping of nuclear-transcribed mRNA"/>
    <property type="evidence" value="ECO:0007669"/>
    <property type="project" value="InterPro"/>
</dbReference>
<dbReference type="SMART" id="SM01125">
    <property type="entry name" value="DCP2"/>
    <property type="match status" value="1"/>
</dbReference>
<keyword evidence="13" id="KW-1185">Reference proteome</keyword>
<evidence type="ECO:0000313" key="14">
    <source>
        <dbReference type="WBParaSite" id="Pan_g110.t2"/>
    </source>
</evidence>
<dbReference type="Proteomes" id="UP000492821">
    <property type="component" value="Unassembled WGS sequence"/>
</dbReference>
<evidence type="ECO:0000256" key="6">
    <source>
        <dbReference type="ARBA" id="ARBA00022801"/>
    </source>
</evidence>
<dbReference type="PANTHER" id="PTHR23114">
    <property type="entry name" value="M7GPPPN-MRNA HYDROLASE"/>
    <property type="match status" value="1"/>
</dbReference>